<name>A0A3M7PK99_BRAPC</name>
<protein>
    <submittedName>
        <fullName evidence="1">Uncharacterized protein</fullName>
    </submittedName>
</protein>
<evidence type="ECO:0000313" key="2">
    <source>
        <dbReference type="Proteomes" id="UP000276133"/>
    </source>
</evidence>
<dbReference type="Proteomes" id="UP000276133">
    <property type="component" value="Unassembled WGS sequence"/>
</dbReference>
<dbReference type="AlphaFoldDB" id="A0A3M7PK99"/>
<sequence length="144" mass="16062">MLAANAEFAQKMAKQSFDQNVNLFKSNIGSGNIYLDGKKYEYKNGIMVDQAPNKALTKNESDQVSDYFDKHVSTKSISTNKLYKYSIIFSLLKSITNADAYSSSLKAVPQFQAKSWSFTTRYFGSFFATDQPHTSASGKTSSIE</sequence>
<dbReference type="EMBL" id="REGN01010394">
    <property type="protein sequence ID" value="RMZ99144.1"/>
    <property type="molecule type" value="Genomic_DNA"/>
</dbReference>
<accession>A0A3M7PK99</accession>
<reference evidence="1 2" key="1">
    <citation type="journal article" date="2018" name="Sci. Rep.">
        <title>Genomic signatures of local adaptation to the degree of environmental predictability in rotifers.</title>
        <authorList>
            <person name="Franch-Gras L."/>
            <person name="Hahn C."/>
            <person name="Garcia-Roger E.M."/>
            <person name="Carmona M.J."/>
            <person name="Serra M."/>
            <person name="Gomez A."/>
        </authorList>
    </citation>
    <scope>NUCLEOTIDE SEQUENCE [LARGE SCALE GENOMIC DNA]</scope>
    <source>
        <strain evidence="1">HYR1</strain>
    </source>
</reference>
<gene>
    <name evidence="1" type="ORF">BpHYR1_033972</name>
</gene>
<organism evidence="1 2">
    <name type="scientific">Brachionus plicatilis</name>
    <name type="common">Marine rotifer</name>
    <name type="synonym">Brachionus muelleri</name>
    <dbReference type="NCBI Taxonomy" id="10195"/>
    <lineage>
        <taxon>Eukaryota</taxon>
        <taxon>Metazoa</taxon>
        <taxon>Spiralia</taxon>
        <taxon>Gnathifera</taxon>
        <taxon>Rotifera</taxon>
        <taxon>Eurotatoria</taxon>
        <taxon>Monogononta</taxon>
        <taxon>Pseudotrocha</taxon>
        <taxon>Ploima</taxon>
        <taxon>Brachionidae</taxon>
        <taxon>Brachionus</taxon>
    </lineage>
</organism>
<evidence type="ECO:0000313" key="1">
    <source>
        <dbReference type="EMBL" id="RMZ99144.1"/>
    </source>
</evidence>
<proteinExistence type="predicted"/>
<keyword evidence="2" id="KW-1185">Reference proteome</keyword>
<comment type="caution">
    <text evidence="1">The sequence shown here is derived from an EMBL/GenBank/DDBJ whole genome shotgun (WGS) entry which is preliminary data.</text>
</comment>